<evidence type="ECO:0000256" key="2">
    <source>
        <dbReference type="ARBA" id="ARBA00022517"/>
    </source>
</evidence>
<dbReference type="GO" id="GO:0005525">
    <property type="term" value="F:GTP binding"/>
    <property type="evidence" value="ECO:0007669"/>
    <property type="project" value="TreeGrafter"/>
</dbReference>
<evidence type="ECO:0000256" key="1">
    <source>
        <dbReference type="ARBA" id="ARBA00004604"/>
    </source>
</evidence>
<dbReference type="AlphaFoldDB" id="A0A9P0FI70"/>
<dbReference type="InterPro" id="IPR012948">
    <property type="entry name" value="AARP2CN"/>
</dbReference>
<dbReference type="GO" id="GO:0030688">
    <property type="term" value="C:preribosome, small subunit precursor"/>
    <property type="evidence" value="ECO:0007669"/>
    <property type="project" value="TreeGrafter"/>
</dbReference>
<feature type="domain" description="Bms1-type G" evidence="8">
    <location>
        <begin position="86"/>
        <end position="252"/>
    </location>
</feature>
<dbReference type="Pfam" id="PF04950">
    <property type="entry name" value="RIBIOP_C"/>
    <property type="match status" value="1"/>
</dbReference>
<keyword evidence="10" id="KW-1185">Reference proteome</keyword>
<organism evidence="9 10">
    <name type="scientific">Brassicogethes aeneus</name>
    <name type="common">Rape pollen beetle</name>
    <name type="synonym">Meligethes aeneus</name>
    <dbReference type="NCBI Taxonomy" id="1431903"/>
    <lineage>
        <taxon>Eukaryota</taxon>
        <taxon>Metazoa</taxon>
        <taxon>Ecdysozoa</taxon>
        <taxon>Arthropoda</taxon>
        <taxon>Hexapoda</taxon>
        <taxon>Insecta</taxon>
        <taxon>Pterygota</taxon>
        <taxon>Neoptera</taxon>
        <taxon>Endopterygota</taxon>
        <taxon>Coleoptera</taxon>
        <taxon>Polyphaga</taxon>
        <taxon>Cucujiformia</taxon>
        <taxon>Nitidulidae</taxon>
        <taxon>Meligethinae</taxon>
        <taxon>Brassicogethes</taxon>
    </lineage>
</organism>
<dbReference type="EMBL" id="OV121136">
    <property type="protein sequence ID" value="CAH0557510.1"/>
    <property type="molecule type" value="Genomic_DNA"/>
</dbReference>
<evidence type="ECO:0000256" key="5">
    <source>
        <dbReference type="ARBA" id="ARBA00038288"/>
    </source>
</evidence>
<dbReference type="Pfam" id="PF22298">
    <property type="entry name" value="Tsr1_G-like"/>
    <property type="match status" value="1"/>
</dbReference>
<dbReference type="GO" id="GO:0003924">
    <property type="term" value="F:GTPase activity"/>
    <property type="evidence" value="ECO:0007669"/>
    <property type="project" value="TreeGrafter"/>
</dbReference>
<dbReference type="SMART" id="SM01362">
    <property type="entry name" value="DUF663"/>
    <property type="match status" value="1"/>
</dbReference>
<dbReference type="Pfam" id="PF08142">
    <property type="entry name" value="AARP2CN"/>
    <property type="match status" value="1"/>
</dbReference>
<reference evidence="9" key="1">
    <citation type="submission" date="2021-12" db="EMBL/GenBank/DDBJ databases">
        <authorList>
            <person name="King R."/>
        </authorList>
    </citation>
    <scope>NUCLEOTIDE SEQUENCE</scope>
</reference>
<dbReference type="OrthoDB" id="119302at2759"/>
<name>A0A9P0FI70_BRAAE</name>
<evidence type="ECO:0000256" key="7">
    <source>
        <dbReference type="SAM" id="MobiDB-lite"/>
    </source>
</evidence>
<feature type="compositionally biased region" description="Basic and acidic residues" evidence="7">
    <location>
        <begin position="53"/>
        <end position="70"/>
    </location>
</feature>
<evidence type="ECO:0000256" key="6">
    <source>
        <dbReference type="ARBA" id="ARBA00040070"/>
    </source>
</evidence>
<dbReference type="InterPro" id="IPR039761">
    <property type="entry name" value="Bms1/Tsr1"/>
</dbReference>
<evidence type="ECO:0000256" key="3">
    <source>
        <dbReference type="ARBA" id="ARBA00023242"/>
    </source>
</evidence>
<feature type="region of interest" description="Disordered" evidence="7">
    <location>
        <begin position="392"/>
        <end position="451"/>
    </location>
</feature>
<dbReference type="GO" id="GO:0000462">
    <property type="term" value="P:maturation of SSU-rRNA from tricistronic rRNA transcript (SSU-rRNA, 5.8S rRNA, LSU-rRNA)"/>
    <property type="evidence" value="ECO:0007669"/>
    <property type="project" value="TreeGrafter"/>
</dbReference>
<evidence type="ECO:0000259" key="8">
    <source>
        <dbReference type="PROSITE" id="PS51714"/>
    </source>
</evidence>
<dbReference type="InterPro" id="IPR007034">
    <property type="entry name" value="BMS1_TSR1_C"/>
</dbReference>
<keyword evidence="2" id="KW-0690">Ribosome biogenesis</keyword>
<evidence type="ECO:0000256" key="4">
    <source>
        <dbReference type="ARBA" id="ARBA00037087"/>
    </source>
</evidence>
<feature type="compositionally biased region" description="Acidic residues" evidence="7">
    <location>
        <begin position="398"/>
        <end position="417"/>
    </location>
</feature>
<dbReference type="GO" id="GO:0000479">
    <property type="term" value="P:endonucleolytic cleavage of tricistronic rRNA transcript (SSU-rRNA, 5.8S rRNA, LSU-rRNA)"/>
    <property type="evidence" value="ECO:0007669"/>
    <property type="project" value="TreeGrafter"/>
</dbReference>
<dbReference type="Proteomes" id="UP001154078">
    <property type="component" value="Chromosome 5"/>
</dbReference>
<protein>
    <recommendedName>
        <fullName evidence="6">Pre-rRNA-processing protein TSR1 homolog</fullName>
    </recommendedName>
</protein>
<dbReference type="PANTHER" id="PTHR12858:SF1">
    <property type="entry name" value="PRE-RRNA-PROCESSING PROTEIN TSR1 HOMOLOG"/>
    <property type="match status" value="1"/>
</dbReference>
<dbReference type="GO" id="GO:0005730">
    <property type="term" value="C:nucleolus"/>
    <property type="evidence" value="ECO:0007669"/>
    <property type="project" value="UniProtKB-SubCell"/>
</dbReference>
<evidence type="ECO:0000313" key="9">
    <source>
        <dbReference type="EMBL" id="CAH0557510.1"/>
    </source>
</evidence>
<feature type="compositionally biased region" description="Basic residues" evidence="7">
    <location>
        <begin position="20"/>
        <end position="29"/>
    </location>
</feature>
<comment type="similarity">
    <text evidence="5">Belongs to the TRAFAC class translation factor GTPase superfamily. Bms1-like GTPase family. TSR1 subfamily.</text>
</comment>
<feature type="compositionally biased region" description="Basic residues" evidence="7">
    <location>
        <begin position="40"/>
        <end position="52"/>
    </location>
</feature>
<evidence type="ECO:0000313" key="10">
    <source>
        <dbReference type="Proteomes" id="UP001154078"/>
    </source>
</evidence>
<comment type="function">
    <text evidence="4">Required during maturation of the 40S ribosomal subunit in the nucleolus.</text>
</comment>
<dbReference type="InterPro" id="IPR030387">
    <property type="entry name" value="G_Bms1/Tsr1_dom"/>
</dbReference>
<dbReference type="SMART" id="SM00785">
    <property type="entry name" value="AARP2CN"/>
    <property type="match status" value="1"/>
</dbReference>
<proteinExistence type="inferred from homology"/>
<keyword evidence="3" id="KW-0539">Nucleus</keyword>
<dbReference type="PANTHER" id="PTHR12858">
    <property type="entry name" value="RIBOSOME BIOGENESIS PROTEIN"/>
    <property type="match status" value="1"/>
</dbReference>
<dbReference type="PROSITE" id="PS51714">
    <property type="entry name" value="G_BMS1"/>
    <property type="match status" value="1"/>
</dbReference>
<gene>
    <name evidence="9" type="ORF">MELIAE_LOCUS8218</name>
</gene>
<dbReference type="GO" id="GO:0034511">
    <property type="term" value="F:U3 snoRNA binding"/>
    <property type="evidence" value="ECO:0007669"/>
    <property type="project" value="TreeGrafter"/>
</dbReference>
<accession>A0A9P0FI70</accession>
<feature type="region of interest" description="Disordered" evidence="7">
    <location>
        <begin position="1"/>
        <end position="70"/>
    </location>
</feature>
<comment type="subcellular location">
    <subcellularLocation>
        <location evidence="1">Nucleus</location>
        <location evidence="1">Nucleolus</location>
    </subcellularLocation>
</comment>
<feature type="compositionally biased region" description="Basic and acidic residues" evidence="7">
    <location>
        <begin position="418"/>
        <end position="439"/>
    </location>
</feature>
<sequence>MGLEKGIAHRSGAFKQSNKEHKHGRHRSKGSLAQTNKGKVSVKKQTKRNKHVLTRDERRHQADQIRQNKRDDLLARKRSLGSIASAPFLVCILPLNKDIDPNSVLNLLTQCDEQAVVHKSPTGVTHIFLPRFKQKFSFIIPQMDNMLALLDVLKICDTVLFLVSAACGVDDDTVIDKWGHNTLTACFAQGLPTPVVALTDLESIGQVKHKTDIKQQIQKLIENWLPKETLVVLDKNPQGLNLLRKIGGQKKRNVFYRDRRPHLYSEDVTFVPNPEGTLGTLKVTGYLRGTPLSVNSLVHVPGLGDFQISQIDAPCDPFKVEKSRNNNAMEDDSTVVRVLDRCNPSLQESLDAENVPDPMDDEQTWPTNEEIKMAEKEQKQRKRRVPAGWSDYQAAWIPEEDDDFVSDASDDDDEDNSDKDYMDAMSEERSDVDADERSEMQSVAESEVPVSDDKYDQQMDLMGEKEALKKIKAAKSDVMFPDEIDTPMDMLAKDRFTKYRGLESFRTSPWDVSENLPSDYTRIFQFKNFDRTKKRILKEQEDVDGAMPGWYITVYVQNVSQLLWSTFKQTEAPVVLMGLFPNEHKMTVVNTVLKRTPYYNFPIKSKERLIFQCGFRRFAVNPIFSNHTNGQKHKFERFFQPDSTSVATFYAPIQFPPAPVLCFKEVNGNLTLVATGNLLSCNPDRLVIKRIVLSGHPFKINKRSAVIRFMFFNREDIEYFKACKLRTKMGRIGHIKEPLGTHGHMKCVFDGQLKSQDTILLNLYKRVFPKWTYEELVVSCANNDTMETL</sequence>